<name>A0ABC8SGP3_9AQUA</name>
<dbReference type="Proteomes" id="UP001642360">
    <property type="component" value="Unassembled WGS sequence"/>
</dbReference>
<protein>
    <submittedName>
        <fullName evidence="2">Uncharacterized protein</fullName>
    </submittedName>
</protein>
<evidence type="ECO:0000256" key="1">
    <source>
        <dbReference type="SAM" id="Phobius"/>
    </source>
</evidence>
<feature type="transmembrane region" description="Helical" evidence="1">
    <location>
        <begin position="75"/>
        <end position="96"/>
    </location>
</feature>
<comment type="caution">
    <text evidence="2">The sequence shown here is derived from an EMBL/GenBank/DDBJ whole genome shotgun (WGS) entry which is preliminary data.</text>
</comment>
<dbReference type="AlphaFoldDB" id="A0ABC8SGP3"/>
<dbReference type="PANTHER" id="PTHR13285:SF18">
    <property type="entry name" value="PROTEIN-CYSTEINE N-PALMITOYLTRANSFERASE RASP"/>
    <property type="match status" value="1"/>
</dbReference>
<feature type="transmembrane region" description="Helical" evidence="1">
    <location>
        <begin position="103"/>
        <end position="134"/>
    </location>
</feature>
<gene>
    <name evidence="2" type="ORF">ILEXP_LOCUS23365</name>
</gene>
<keyword evidence="3" id="KW-1185">Reference proteome</keyword>
<keyword evidence="1" id="KW-1133">Transmembrane helix</keyword>
<evidence type="ECO:0000313" key="2">
    <source>
        <dbReference type="EMBL" id="CAK9154995.1"/>
    </source>
</evidence>
<dbReference type="PANTHER" id="PTHR13285">
    <property type="entry name" value="ACYLTRANSFERASE"/>
    <property type="match status" value="1"/>
</dbReference>
<evidence type="ECO:0000313" key="3">
    <source>
        <dbReference type="Proteomes" id="UP001642360"/>
    </source>
</evidence>
<organism evidence="2 3">
    <name type="scientific">Ilex paraguariensis</name>
    <name type="common">yerba mate</name>
    <dbReference type="NCBI Taxonomy" id="185542"/>
    <lineage>
        <taxon>Eukaryota</taxon>
        <taxon>Viridiplantae</taxon>
        <taxon>Streptophyta</taxon>
        <taxon>Embryophyta</taxon>
        <taxon>Tracheophyta</taxon>
        <taxon>Spermatophyta</taxon>
        <taxon>Magnoliopsida</taxon>
        <taxon>eudicotyledons</taxon>
        <taxon>Gunneridae</taxon>
        <taxon>Pentapetalae</taxon>
        <taxon>asterids</taxon>
        <taxon>campanulids</taxon>
        <taxon>Aquifoliales</taxon>
        <taxon>Aquifoliaceae</taxon>
        <taxon>Ilex</taxon>
    </lineage>
</organism>
<reference evidence="2 3" key="1">
    <citation type="submission" date="2024-02" db="EMBL/GenBank/DDBJ databases">
        <authorList>
            <person name="Vignale AGUSTIN F."/>
            <person name="Sosa J E."/>
            <person name="Modenutti C."/>
        </authorList>
    </citation>
    <scope>NUCLEOTIDE SEQUENCE [LARGE SCALE GENOMIC DNA]</scope>
</reference>
<keyword evidence="1" id="KW-0812">Transmembrane</keyword>
<dbReference type="EMBL" id="CAUOFW020002614">
    <property type="protein sequence ID" value="CAK9154995.1"/>
    <property type="molecule type" value="Genomic_DNA"/>
</dbReference>
<sequence length="149" mass="17089">MEVEENEDDNCNLRRFTSSVRLGCKFRLNIDEILGYATSFLGNEDSSWNCFEAYHKESQDVSDAQWRNFRGNLPILTFVFGIFTLVANMLRTYYCLRAKGMSIVWLVISLAYLSYLHGACILFILSIAAANFLLVKVRFVVVLDIFSLS</sequence>
<accession>A0ABC8SGP3</accession>
<dbReference type="InterPro" id="IPR051085">
    <property type="entry name" value="MB_O-acyltransferase"/>
</dbReference>
<proteinExistence type="predicted"/>
<keyword evidence="1" id="KW-0472">Membrane</keyword>